<dbReference type="STRING" id="1244108.SAMN05444004_104267"/>
<dbReference type="Proteomes" id="UP000198914">
    <property type="component" value="Unassembled WGS sequence"/>
</dbReference>
<dbReference type="GO" id="GO:0047661">
    <property type="term" value="F:amino-acid racemase activity"/>
    <property type="evidence" value="ECO:0007669"/>
    <property type="project" value="InterPro"/>
</dbReference>
<evidence type="ECO:0000256" key="1">
    <source>
        <dbReference type="ARBA" id="ARBA00038414"/>
    </source>
</evidence>
<dbReference type="RefSeq" id="WP_092644337.1">
    <property type="nucleotide sequence ID" value="NZ_FNPX01000004.1"/>
</dbReference>
<gene>
    <name evidence="2" type="ORF">SAMN05444004_104267</name>
</gene>
<sequence>MIVLINPNSTESMTTEMVATATELGVSVEGWTSHGGPAAIQGPDDGKACVPPLLKLVQKASDSGATAIIIGCFDDTGLGPAREIADCPVIGVGQAAYHMAILAGRRFSVVTTLKVSVPVLTQNIQAYGFDRHLGRVRSSGVPVLALEADPVGAGAKVIAEIDRAAAEDAVDSVVLGCAGMVGIPDLYGKGRKIRLIDGVKSAVRIAAHLQTV</sequence>
<dbReference type="EMBL" id="FNPX01000004">
    <property type="protein sequence ID" value="SDY97017.1"/>
    <property type="molecule type" value="Genomic_DNA"/>
</dbReference>
<dbReference type="AlphaFoldDB" id="A0A1H3P7E9"/>
<dbReference type="PANTHER" id="PTHR28047">
    <property type="entry name" value="PROTEIN DCG1"/>
    <property type="match status" value="1"/>
</dbReference>
<keyword evidence="3" id="KW-1185">Reference proteome</keyword>
<dbReference type="Pfam" id="PF01177">
    <property type="entry name" value="Asp_Glu_race"/>
    <property type="match status" value="1"/>
</dbReference>
<dbReference type="InterPro" id="IPR052186">
    <property type="entry name" value="Hydantoin_racemase-like"/>
</dbReference>
<accession>A0A1H3P7E9</accession>
<dbReference type="InterPro" id="IPR015942">
    <property type="entry name" value="Asp/Glu/hydantoin_racemase"/>
</dbReference>
<comment type="similarity">
    <text evidence="1">Belongs to the HyuE racemase family.</text>
</comment>
<dbReference type="PANTHER" id="PTHR28047:SF5">
    <property type="entry name" value="PROTEIN DCG1"/>
    <property type="match status" value="1"/>
</dbReference>
<protein>
    <submittedName>
        <fullName evidence="2">Allantoin racemase</fullName>
    </submittedName>
</protein>
<dbReference type="Gene3D" id="3.40.50.12500">
    <property type="match status" value="1"/>
</dbReference>
<evidence type="ECO:0000313" key="3">
    <source>
        <dbReference type="Proteomes" id="UP000198914"/>
    </source>
</evidence>
<name>A0A1H3P7E9_9RHOB</name>
<proteinExistence type="inferred from homology"/>
<dbReference type="OrthoDB" id="9791723at2"/>
<evidence type="ECO:0000313" key="2">
    <source>
        <dbReference type="EMBL" id="SDY97017.1"/>
    </source>
</evidence>
<organism evidence="2 3">
    <name type="scientific">Jannaschia faecimaris</name>
    <dbReference type="NCBI Taxonomy" id="1244108"/>
    <lineage>
        <taxon>Bacteria</taxon>
        <taxon>Pseudomonadati</taxon>
        <taxon>Pseudomonadota</taxon>
        <taxon>Alphaproteobacteria</taxon>
        <taxon>Rhodobacterales</taxon>
        <taxon>Roseobacteraceae</taxon>
        <taxon>Jannaschia</taxon>
    </lineage>
</organism>
<dbReference type="InterPro" id="IPR053714">
    <property type="entry name" value="Iso_Racemase_Enz_sf"/>
</dbReference>
<reference evidence="3" key="1">
    <citation type="submission" date="2016-10" db="EMBL/GenBank/DDBJ databases">
        <authorList>
            <person name="Varghese N."/>
            <person name="Submissions S."/>
        </authorList>
    </citation>
    <scope>NUCLEOTIDE SEQUENCE [LARGE SCALE GENOMIC DNA]</scope>
    <source>
        <strain evidence="3">DSM 100420</strain>
    </source>
</reference>